<dbReference type="InterPro" id="IPR029071">
    <property type="entry name" value="Ubiquitin-like_domsf"/>
</dbReference>
<evidence type="ECO:0000259" key="3">
    <source>
        <dbReference type="PROSITE" id="PS50033"/>
    </source>
</evidence>
<dbReference type="Pfam" id="PF00789">
    <property type="entry name" value="UBX"/>
    <property type="match status" value="1"/>
</dbReference>
<keyword evidence="6" id="KW-1185">Reference proteome</keyword>
<dbReference type="PANTHER" id="PTHR23333:SF4">
    <property type="entry name" value="UBX DOMAIN-CONTAINING PROTEIN 11"/>
    <property type="match status" value="1"/>
</dbReference>
<organism evidence="5 6">
    <name type="scientific">Stylonychia lemnae</name>
    <name type="common">Ciliate</name>
    <dbReference type="NCBI Taxonomy" id="5949"/>
    <lineage>
        <taxon>Eukaryota</taxon>
        <taxon>Sar</taxon>
        <taxon>Alveolata</taxon>
        <taxon>Ciliophora</taxon>
        <taxon>Intramacronucleata</taxon>
        <taxon>Spirotrichea</taxon>
        <taxon>Stichotrichia</taxon>
        <taxon>Sporadotrichida</taxon>
        <taxon>Oxytrichidae</taxon>
        <taxon>Stylonychinae</taxon>
        <taxon>Stylonychia</taxon>
    </lineage>
</organism>
<keyword evidence="1" id="KW-0175">Coiled coil</keyword>
<dbReference type="PANTHER" id="PTHR23333">
    <property type="entry name" value="UBX DOMAIN CONTAINING PROTEIN"/>
    <property type="match status" value="1"/>
</dbReference>
<evidence type="ECO:0000256" key="2">
    <source>
        <dbReference type="SAM" id="MobiDB-lite"/>
    </source>
</evidence>
<evidence type="ECO:0000259" key="4">
    <source>
        <dbReference type="PROSITE" id="PS51399"/>
    </source>
</evidence>
<dbReference type="InterPro" id="IPR012989">
    <property type="entry name" value="SEP_domain"/>
</dbReference>
<dbReference type="PROSITE" id="PS51399">
    <property type="entry name" value="SEP"/>
    <property type="match status" value="1"/>
</dbReference>
<dbReference type="OrthoDB" id="25887at2759"/>
<feature type="region of interest" description="Disordered" evidence="2">
    <location>
        <begin position="47"/>
        <end position="66"/>
    </location>
</feature>
<dbReference type="GO" id="GO:0043130">
    <property type="term" value="F:ubiquitin binding"/>
    <property type="evidence" value="ECO:0007669"/>
    <property type="project" value="TreeGrafter"/>
</dbReference>
<dbReference type="Pfam" id="PF08059">
    <property type="entry name" value="SEP"/>
    <property type="match status" value="1"/>
</dbReference>
<evidence type="ECO:0000313" key="5">
    <source>
        <dbReference type="EMBL" id="CDW74525.1"/>
    </source>
</evidence>
<dbReference type="EMBL" id="CCKQ01003404">
    <property type="protein sequence ID" value="CDW74525.1"/>
    <property type="molecule type" value="Genomic_DNA"/>
</dbReference>
<dbReference type="CDD" id="cd17077">
    <property type="entry name" value="UBX_UBXN11"/>
    <property type="match status" value="1"/>
</dbReference>
<evidence type="ECO:0000313" key="6">
    <source>
        <dbReference type="Proteomes" id="UP000039865"/>
    </source>
</evidence>
<gene>
    <name evidence="5" type="primary">Contig11963.g12796</name>
    <name evidence="5" type="ORF">STYLEM_3505</name>
</gene>
<dbReference type="Gene3D" id="3.30.420.210">
    <property type="entry name" value="SEP domain"/>
    <property type="match status" value="1"/>
</dbReference>
<feature type="domain" description="UBX" evidence="3">
    <location>
        <begin position="370"/>
        <end position="448"/>
    </location>
</feature>
<evidence type="ECO:0000256" key="1">
    <source>
        <dbReference type="SAM" id="Coils"/>
    </source>
</evidence>
<feature type="coiled-coil region" evidence="1">
    <location>
        <begin position="76"/>
        <end position="146"/>
    </location>
</feature>
<sequence>MDFKKGGWNPSFNIENFSSDLLDDKMAKNIIGDLKKNLPPGGFPKHKPVITSNTPGSGLASAKAKRGISSNDSDLVTKMSQRLQQLESVNQSLRSEVKEKSLKIEKLERENFILQTSSSQDYARVLKEAQQDRDRFKEQVKEMEQFLQDYGLKWVGKDGLREGKFDEKSINQELLHQKPHYKNNLPSEIDTEVLTKRIEELNFIAEKQRIVKNKDGLHQFQKVDDVLIFFFKNGLIIKGFPFYPYYSKEAQSVLSDILDGYFPYDLKKKYPEGVPLKPVDCTDDTYTAQTNQNPKFKNFGDLEKDTNPMSKEEFLNQFPKQVIKEGNIIPIREELEKRFRDTQELDINKLNSNEPISIETDVTRNIANIPATDIVTMRIRSETGKRTLILKLLITDRIDKVYKAIKPYIENKGKSFEVRTTFPNKAYNEDETKTLKELGLAPSCALVIQLK</sequence>
<dbReference type="InParanoid" id="A0A077ZXA4"/>
<accession>A0A077ZXA4</accession>
<reference evidence="5 6" key="1">
    <citation type="submission" date="2014-06" db="EMBL/GenBank/DDBJ databases">
        <authorList>
            <person name="Swart Estienne"/>
        </authorList>
    </citation>
    <scope>NUCLEOTIDE SEQUENCE [LARGE SCALE GENOMIC DNA]</scope>
    <source>
        <strain evidence="5 6">130c</strain>
    </source>
</reference>
<proteinExistence type="predicted"/>
<dbReference type="AlphaFoldDB" id="A0A077ZXA4"/>
<dbReference type="OMA" id="DFELMSA"/>
<dbReference type="SUPFAM" id="SSF102848">
    <property type="entry name" value="NSFL1 (p97 ATPase) cofactor p47, SEP domain"/>
    <property type="match status" value="1"/>
</dbReference>
<dbReference type="InterPro" id="IPR036241">
    <property type="entry name" value="NSFL1C_SEP_dom_sf"/>
</dbReference>
<feature type="domain" description="SEP" evidence="4">
    <location>
        <begin position="223"/>
        <end position="287"/>
    </location>
</feature>
<name>A0A077ZXA4_STYLE</name>
<dbReference type="SUPFAM" id="SSF54236">
    <property type="entry name" value="Ubiquitin-like"/>
    <property type="match status" value="1"/>
</dbReference>
<dbReference type="PROSITE" id="PS50033">
    <property type="entry name" value="UBX"/>
    <property type="match status" value="1"/>
</dbReference>
<dbReference type="InterPro" id="IPR001012">
    <property type="entry name" value="UBX_dom"/>
</dbReference>
<dbReference type="Proteomes" id="UP000039865">
    <property type="component" value="Unassembled WGS sequence"/>
</dbReference>
<dbReference type="GO" id="GO:0043161">
    <property type="term" value="P:proteasome-mediated ubiquitin-dependent protein catabolic process"/>
    <property type="evidence" value="ECO:0007669"/>
    <property type="project" value="TreeGrafter"/>
</dbReference>
<protein>
    <submittedName>
        <fullName evidence="5">Ubx domain-containing protein 11</fullName>
    </submittedName>
</protein>
<dbReference type="Gene3D" id="3.10.20.90">
    <property type="entry name" value="Phosphatidylinositol 3-kinase Catalytic Subunit, Chain A, domain 1"/>
    <property type="match status" value="1"/>
</dbReference>